<evidence type="ECO:0000256" key="6">
    <source>
        <dbReference type="ARBA" id="ARBA00022970"/>
    </source>
</evidence>
<reference evidence="11 12" key="1">
    <citation type="submission" date="2016-11" db="EMBL/GenBank/DDBJ databases">
        <authorList>
            <person name="Varghese N."/>
            <person name="Submissions S."/>
        </authorList>
    </citation>
    <scope>NUCLEOTIDE SEQUENCE [LARGE SCALE GENOMIC DNA]</scope>
    <source>
        <strain evidence="11 12">DSM 21988</strain>
    </source>
</reference>
<dbReference type="EMBL" id="FQZC01000002">
    <property type="protein sequence ID" value="SHJ07509.1"/>
    <property type="molecule type" value="Genomic_DNA"/>
</dbReference>
<dbReference type="InterPro" id="IPR010065">
    <property type="entry name" value="AA_ABC_transptr_permease_3TM"/>
</dbReference>
<dbReference type="InterPro" id="IPR035906">
    <property type="entry name" value="MetI-like_sf"/>
</dbReference>
<keyword evidence="3 9" id="KW-0813">Transport</keyword>
<feature type="transmembrane region" description="Helical" evidence="9">
    <location>
        <begin position="20"/>
        <end position="45"/>
    </location>
</feature>
<keyword evidence="5 9" id="KW-0812">Transmembrane</keyword>
<dbReference type="SUPFAM" id="SSF161098">
    <property type="entry name" value="MetI-like"/>
    <property type="match status" value="1"/>
</dbReference>
<dbReference type="Proteomes" id="UP000184290">
    <property type="component" value="Unassembled WGS sequence"/>
</dbReference>
<dbReference type="CDD" id="cd06261">
    <property type="entry name" value="TM_PBP2"/>
    <property type="match status" value="1"/>
</dbReference>
<feature type="transmembrane region" description="Helical" evidence="9">
    <location>
        <begin position="186"/>
        <end position="210"/>
    </location>
</feature>
<evidence type="ECO:0000256" key="2">
    <source>
        <dbReference type="ARBA" id="ARBA00010072"/>
    </source>
</evidence>
<dbReference type="PANTHER" id="PTHR30614">
    <property type="entry name" value="MEMBRANE COMPONENT OF AMINO ACID ABC TRANSPORTER"/>
    <property type="match status" value="1"/>
</dbReference>
<dbReference type="RefSeq" id="WP_060604885.1">
    <property type="nucleotide sequence ID" value="NZ_FQZC01000002.1"/>
</dbReference>
<evidence type="ECO:0000256" key="8">
    <source>
        <dbReference type="ARBA" id="ARBA00023136"/>
    </source>
</evidence>
<dbReference type="PROSITE" id="PS50928">
    <property type="entry name" value="ABC_TM1"/>
    <property type="match status" value="1"/>
</dbReference>
<feature type="domain" description="ABC transmembrane type-1" evidence="10">
    <location>
        <begin position="19"/>
        <end position="207"/>
    </location>
</feature>
<evidence type="ECO:0000313" key="11">
    <source>
        <dbReference type="EMBL" id="SHJ07509.1"/>
    </source>
</evidence>
<dbReference type="InterPro" id="IPR043429">
    <property type="entry name" value="ArtM/GltK/GlnP/TcyL/YhdX-like"/>
</dbReference>
<evidence type="ECO:0000256" key="7">
    <source>
        <dbReference type="ARBA" id="ARBA00022989"/>
    </source>
</evidence>
<dbReference type="NCBIfam" id="TIGR01726">
    <property type="entry name" value="HEQRo_perm_3TM"/>
    <property type="match status" value="1"/>
</dbReference>
<evidence type="ECO:0000256" key="3">
    <source>
        <dbReference type="ARBA" id="ARBA00022448"/>
    </source>
</evidence>
<dbReference type="Pfam" id="PF00528">
    <property type="entry name" value="BPD_transp_1"/>
    <property type="match status" value="1"/>
</dbReference>
<dbReference type="Gene3D" id="1.10.3720.10">
    <property type="entry name" value="MetI-like"/>
    <property type="match status" value="1"/>
</dbReference>
<keyword evidence="12" id="KW-1185">Reference proteome</keyword>
<name>A0ABY1IEV7_9HYPH</name>
<keyword evidence="8 9" id="KW-0472">Membrane</keyword>
<keyword evidence="6" id="KW-0029">Amino-acid transport</keyword>
<keyword evidence="4" id="KW-1003">Cell membrane</keyword>
<gene>
    <name evidence="11" type="ORF">SAMN02745911_1596</name>
</gene>
<dbReference type="PANTHER" id="PTHR30614:SF0">
    <property type="entry name" value="L-CYSTINE TRANSPORT SYSTEM PERMEASE PROTEIN TCYL"/>
    <property type="match status" value="1"/>
</dbReference>
<dbReference type="InterPro" id="IPR000515">
    <property type="entry name" value="MetI-like"/>
</dbReference>
<evidence type="ECO:0000256" key="9">
    <source>
        <dbReference type="RuleBase" id="RU363032"/>
    </source>
</evidence>
<comment type="similarity">
    <text evidence="2">Belongs to the binding-protein-dependent transport system permease family. HisMQ subfamily.</text>
</comment>
<organism evidence="11 12">
    <name type="scientific">Aureimonas altamirensis DSM 21988</name>
    <dbReference type="NCBI Taxonomy" id="1121026"/>
    <lineage>
        <taxon>Bacteria</taxon>
        <taxon>Pseudomonadati</taxon>
        <taxon>Pseudomonadota</taxon>
        <taxon>Alphaproteobacteria</taxon>
        <taxon>Hyphomicrobiales</taxon>
        <taxon>Aurantimonadaceae</taxon>
        <taxon>Aureimonas</taxon>
    </lineage>
</organism>
<evidence type="ECO:0000313" key="12">
    <source>
        <dbReference type="Proteomes" id="UP000184290"/>
    </source>
</evidence>
<accession>A0ABY1IEV7</accession>
<protein>
    <submittedName>
        <fullName evidence="11">Polar amino acid transport system permease protein</fullName>
    </submittedName>
</protein>
<evidence type="ECO:0000256" key="1">
    <source>
        <dbReference type="ARBA" id="ARBA00004429"/>
    </source>
</evidence>
<evidence type="ECO:0000256" key="4">
    <source>
        <dbReference type="ARBA" id="ARBA00022475"/>
    </source>
</evidence>
<keyword evidence="7 9" id="KW-1133">Transmembrane helix</keyword>
<evidence type="ECO:0000259" key="10">
    <source>
        <dbReference type="PROSITE" id="PS50928"/>
    </source>
</evidence>
<comment type="caution">
    <text evidence="11">The sequence shown here is derived from an EMBL/GenBank/DDBJ whole genome shotgun (WGS) entry which is preliminary data.</text>
</comment>
<comment type="subcellular location">
    <subcellularLocation>
        <location evidence="1">Cell inner membrane</location>
        <topology evidence="1">Multi-pass membrane protein</topology>
    </subcellularLocation>
    <subcellularLocation>
        <location evidence="9">Cell membrane</location>
        <topology evidence="9">Multi-pass membrane protein</topology>
    </subcellularLocation>
</comment>
<proteinExistence type="inferred from homology"/>
<evidence type="ECO:0000256" key="5">
    <source>
        <dbReference type="ARBA" id="ARBA00022692"/>
    </source>
</evidence>
<sequence length="217" mass="23792">MGAFWQNSGQYLPILMEGVAITVMLTLAALVISTALGLVWALMRYSGIWPLVLISKTVVNTVRGIPILVQLFYIYFVLPEFGIDLSAFQAGAIGLGIAYSCYMAENFRAGLEAIDKGQIEAAHSIGMKWSLMMRRVVLPQALRTVLPPYGNTMIMLLKDTSQASVITVAELTMKGKLVASATFDNMTVYTLVALLYLALSVPLIVLASYLERRFGTR</sequence>